<keyword evidence="5 6" id="KW-0342">GTP-binding</keyword>
<accession>A0A2V2N020</accession>
<feature type="binding site" evidence="6">
    <location>
        <position position="40"/>
    </location>
    <ligand>
        <name>GTP</name>
        <dbReference type="ChEBI" id="CHEBI:37565"/>
    </ligand>
</feature>
<feature type="binding site" evidence="6">
    <location>
        <position position="41"/>
    </location>
    <ligand>
        <name>GTP</name>
        <dbReference type="ChEBI" id="CHEBI:37565"/>
    </ligand>
</feature>
<dbReference type="Pfam" id="PF04019">
    <property type="entry name" value="DUF359"/>
    <property type="match status" value="1"/>
</dbReference>
<dbReference type="PANTHER" id="PTHR40732">
    <property type="entry name" value="UPF0218 PROTEIN TK1697"/>
    <property type="match status" value="1"/>
</dbReference>
<evidence type="ECO:0000256" key="6">
    <source>
        <dbReference type="HAMAP-Rule" id="MF_00590"/>
    </source>
</evidence>
<dbReference type="AlphaFoldDB" id="A0A2V2N020"/>
<proteinExistence type="inferred from homology"/>
<dbReference type="PIRSF" id="PIRSF006533">
    <property type="entry name" value="UCP006533"/>
    <property type="match status" value="1"/>
</dbReference>
<organism evidence="7 8">
    <name type="scientific">Methanospirillum lacunae</name>
    <dbReference type="NCBI Taxonomy" id="668570"/>
    <lineage>
        <taxon>Archaea</taxon>
        <taxon>Methanobacteriati</taxon>
        <taxon>Methanobacteriota</taxon>
        <taxon>Stenosarchaea group</taxon>
        <taxon>Methanomicrobia</taxon>
        <taxon>Methanomicrobiales</taxon>
        <taxon>Methanospirillaceae</taxon>
        <taxon>Methanospirillum</taxon>
    </lineage>
</organism>
<evidence type="ECO:0000313" key="8">
    <source>
        <dbReference type="Proteomes" id="UP000245657"/>
    </source>
</evidence>
<dbReference type="UniPathway" id="UPA00241"/>
<evidence type="ECO:0000256" key="4">
    <source>
        <dbReference type="ARBA" id="ARBA00022993"/>
    </source>
</evidence>
<gene>
    <name evidence="7" type="ORF">DK846_08045</name>
</gene>
<dbReference type="GO" id="GO:0015937">
    <property type="term" value="P:coenzyme A biosynthetic process"/>
    <property type="evidence" value="ECO:0007669"/>
    <property type="project" value="UniProtKB-UniRule"/>
</dbReference>
<comment type="catalytic activity">
    <reaction evidence="6">
        <text>3'-dephospho-CoA + GTP = GDP + CoA + H(+)</text>
        <dbReference type="Rhea" id="RHEA:61156"/>
        <dbReference type="ChEBI" id="CHEBI:15378"/>
        <dbReference type="ChEBI" id="CHEBI:37565"/>
        <dbReference type="ChEBI" id="CHEBI:57287"/>
        <dbReference type="ChEBI" id="CHEBI:57328"/>
        <dbReference type="ChEBI" id="CHEBI:58189"/>
        <dbReference type="EC" id="2.7.1.237"/>
    </reaction>
</comment>
<dbReference type="PANTHER" id="PTHR40732:SF1">
    <property type="entry name" value="GTP-DEPENDENT DEPHOSPHO-COA KINASE"/>
    <property type="match status" value="1"/>
</dbReference>
<dbReference type="EC" id="2.7.1.237" evidence="6"/>
<keyword evidence="8" id="KW-1185">Reference proteome</keyword>
<dbReference type="Proteomes" id="UP000245657">
    <property type="component" value="Unassembled WGS sequence"/>
</dbReference>
<dbReference type="GO" id="GO:0005525">
    <property type="term" value="F:GTP binding"/>
    <property type="evidence" value="ECO:0007669"/>
    <property type="project" value="UniProtKB-UniRule"/>
</dbReference>
<evidence type="ECO:0000256" key="1">
    <source>
        <dbReference type="ARBA" id="ARBA00022679"/>
    </source>
</evidence>
<dbReference type="GeneID" id="97548204"/>
<feature type="binding site" evidence="6">
    <location>
        <position position="112"/>
    </location>
    <ligand>
        <name>GTP</name>
        <dbReference type="ChEBI" id="CHEBI:37565"/>
    </ligand>
</feature>
<comment type="pathway">
    <text evidence="6">Cofactor biosynthesis; coenzyme A biosynthesis.</text>
</comment>
<keyword evidence="4 6" id="KW-0173">Coenzyme A biosynthesis</keyword>
<sequence length="165" mass="17948">MLKLPEDQRHLFTRPFGTLYPSLDPVLPLLSGKLFYSVGDVVTEHLLLAGSPPVIAIIDGQTMRRPHNGVEIPEYQIINVKNPAGCISDELILATKTAVNSGRIVIQVSGEEDLAVLPLALVSPISSLILYGQPGEGVVVLEISPQVREQAQAFLEKFEKIPETT</sequence>
<keyword evidence="1 6" id="KW-0808">Transferase</keyword>
<reference evidence="7 8" key="1">
    <citation type="submission" date="2018-05" db="EMBL/GenBank/DDBJ databases">
        <title>Draft genome of Methanospirillum lacunae Ki8-1.</title>
        <authorList>
            <person name="Dueholm M.S."/>
            <person name="Nielsen P.H."/>
            <person name="Bakmann L.F."/>
            <person name="Otzen D.E."/>
        </authorList>
    </citation>
    <scope>NUCLEOTIDE SEQUENCE [LARGE SCALE GENOMIC DNA]</scope>
    <source>
        <strain evidence="7 8">Ki8-1</strain>
    </source>
</reference>
<feature type="binding site" evidence="6">
    <location>
        <position position="59"/>
    </location>
    <ligand>
        <name>GTP</name>
        <dbReference type="ChEBI" id="CHEBI:37565"/>
    </ligand>
</feature>
<keyword evidence="2 6" id="KW-0547">Nucleotide-binding</keyword>
<dbReference type="EMBL" id="QGMY01000007">
    <property type="protein sequence ID" value="PWR71940.1"/>
    <property type="molecule type" value="Genomic_DNA"/>
</dbReference>
<dbReference type="HAMAP" id="MF_00590">
    <property type="entry name" value="Dephospho_CoA_kinase_GTP_dep"/>
    <property type="match status" value="1"/>
</dbReference>
<evidence type="ECO:0000256" key="2">
    <source>
        <dbReference type="ARBA" id="ARBA00022741"/>
    </source>
</evidence>
<evidence type="ECO:0000256" key="5">
    <source>
        <dbReference type="ARBA" id="ARBA00023134"/>
    </source>
</evidence>
<name>A0A2V2N020_9EURY</name>
<comment type="similarity">
    <text evidence="6">Belongs to the GTP-dependent DPCK family.</text>
</comment>
<evidence type="ECO:0000313" key="7">
    <source>
        <dbReference type="EMBL" id="PWR71940.1"/>
    </source>
</evidence>
<protein>
    <recommendedName>
        <fullName evidence="6">GTP-dependent dephospho-CoA kinase</fullName>
        <ecNumber evidence="6">2.7.1.237</ecNumber>
    </recommendedName>
    <alternativeName>
        <fullName evidence="6">Dephospho-coenzyme A kinase</fullName>
        <shortName evidence="6">DPCK</shortName>
    </alternativeName>
</protein>
<feature type="binding site" evidence="6">
    <location>
        <position position="42"/>
    </location>
    <ligand>
        <name>GTP</name>
        <dbReference type="ChEBI" id="CHEBI:37565"/>
    </ligand>
</feature>
<dbReference type="RefSeq" id="WP_109968429.1">
    <property type="nucleotide sequence ID" value="NZ_CP176093.1"/>
</dbReference>
<dbReference type="OrthoDB" id="15447at2157"/>
<dbReference type="GO" id="GO:0016301">
    <property type="term" value="F:kinase activity"/>
    <property type="evidence" value="ECO:0007669"/>
    <property type="project" value="UniProtKB-UniRule"/>
</dbReference>
<evidence type="ECO:0000256" key="3">
    <source>
        <dbReference type="ARBA" id="ARBA00022777"/>
    </source>
</evidence>
<comment type="function">
    <text evidence="6">Catalyzes the GTP-dependent phosphorylation of the 3'-hydroxyl group of dephosphocoenzyme A to form coenzyme A (CoA).</text>
</comment>
<dbReference type="InterPro" id="IPR007164">
    <property type="entry name" value="GTP-dep_dephospho-CoA_kin"/>
</dbReference>
<keyword evidence="3 6" id="KW-0418">Kinase</keyword>
<comment type="caution">
    <text evidence="7">The sequence shown here is derived from an EMBL/GenBank/DDBJ whole genome shotgun (WGS) entry which is preliminary data.</text>
</comment>
<comment type="caution">
    <text evidence="6">Lacks conserved residue(s) required for the propagation of feature annotation.</text>
</comment>